<feature type="domain" description="Superoxide dismutase copper/zinc binding" evidence="10">
    <location>
        <begin position="50"/>
        <end position="166"/>
    </location>
</feature>
<evidence type="ECO:0000256" key="4">
    <source>
        <dbReference type="ARBA" id="ARBA00012682"/>
    </source>
</evidence>
<evidence type="ECO:0000256" key="8">
    <source>
        <dbReference type="SAM" id="MobiDB-lite"/>
    </source>
</evidence>
<keyword evidence="9" id="KW-0732">Signal</keyword>
<comment type="similarity">
    <text evidence="3">Belongs to the Cu-Zn superoxide dismutase family.</text>
</comment>
<dbReference type="AlphaFoldDB" id="A0A9P4G892"/>
<feature type="region of interest" description="Disordered" evidence="8">
    <location>
        <begin position="184"/>
        <end position="219"/>
    </location>
</feature>
<protein>
    <recommendedName>
        <fullName evidence="4">superoxide dismutase</fullName>
        <ecNumber evidence="4">1.15.1.1</ecNumber>
    </recommendedName>
</protein>
<evidence type="ECO:0000256" key="9">
    <source>
        <dbReference type="SAM" id="SignalP"/>
    </source>
</evidence>
<evidence type="ECO:0000259" key="10">
    <source>
        <dbReference type="Pfam" id="PF00080"/>
    </source>
</evidence>
<dbReference type="Proteomes" id="UP000800039">
    <property type="component" value="Unassembled WGS sequence"/>
</dbReference>
<dbReference type="Pfam" id="PF00080">
    <property type="entry name" value="Sod_Cu"/>
    <property type="match status" value="1"/>
</dbReference>
<name>A0A9P4G892_9PLEO</name>
<evidence type="ECO:0000313" key="11">
    <source>
        <dbReference type="EMBL" id="KAF1840856.1"/>
    </source>
</evidence>
<dbReference type="PANTHER" id="PTHR10003">
    <property type="entry name" value="SUPEROXIDE DISMUTASE CU-ZN -RELATED"/>
    <property type="match status" value="1"/>
</dbReference>
<dbReference type="FunFam" id="2.60.40.200:FF:000007">
    <property type="entry name" value="Cell surface Cu-only superoxide dismutase 5"/>
    <property type="match status" value="1"/>
</dbReference>
<feature type="signal peptide" evidence="9">
    <location>
        <begin position="1"/>
        <end position="17"/>
    </location>
</feature>
<dbReference type="GeneID" id="63851488"/>
<dbReference type="RefSeq" id="XP_040783419.1">
    <property type="nucleotide sequence ID" value="XM_040934237.1"/>
</dbReference>
<comment type="caution">
    <text evidence="11">The sequence shown here is derived from an EMBL/GenBank/DDBJ whole genome shotgun (WGS) entry which is preliminary data.</text>
</comment>
<sequence length="243" mass="24273">MLVQIVSLLAAASIASAQSSVTPAPAVASNPAGASYVGVLPEKAGSNLRGSISAVSAADGKGVKFSVSFSGLPAEGGPFMYHIHEKPVPANGNCTGTGAHLDPYKRGEVPICDASKPETCQTGDLSGKYGNITAGEWSQEYVDPYSATRADDPAFFGNLSFVVHLSNKTRIGCANFTVGDGYKPAPSSSGAPKPSHNASTPAPTGSAPVPSASSSTPAEFPGAAAKVVAGPAALFALVAALVL</sequence>
<evidence type="ECO:0000256" key="6">
    <source>
        <dbReference type="ARBA" id="ARBA00022862"/>
    </source>
</evidence>
<comment type="subcellular location">
    <subcellularLocation>
        <location evidence="1">Cell envelope</location>
    </subcellularLocation>
    <subcellularLocation>
        <location evidence="2">Secreted</location>
    </subcellularLocation>
</comment>
<proteinExistence type="inferred from homology"/>
<evidence type="ECO:0000256" key="1">
    <source>
        <dbReference type="ARBA" id="ARBA00004196"/>
    </source>
</evidence>
<evidence type="ECO:0000313" key="12">
    <source>
        <dbReference type="Proteomes" id="UP000800039"/>
    </source>
</evidence>
<dbReference type="GO" id="GO:0005576">
    <property type="term" value="C:extracellular region"/>
    <property type="evidence" value="ECO:0007669"/>
    <property type="project" value="UniProtKB-SubCell"/>
</dbReference>
<feature type="chain" id="PRO_5040360161" description="superoxide dismutase" evidence="9">
    <location>
        <begin position="18"/>
        <end position="243"/>
    </location>
</feature>
<dbReference type="GO" id="GO:0004784">
    <property type="term" value="F:superoxide dismutase activity"/>
    <property type="evidence" value="ECO:0007669"/>
    <property type="project" value="UniProtKB-EC"/>
</dbReference>
<keyword evidence="5" id="KW-0964">Secreted</keyword>
<dbReference type="SUPFAM" id="SSF49329">
    <property type="entry name" value="Cu,Zn superoxide dismutase-like"/>
    <property type="match status" value="1"/>
</dbReference>
<keyword evidence="12" id="KW-1185">Reference proteome</keyword>
<organism evidence="11 12">
    <name type="scientific">Cucurbitaria berberidis CBS 394.84</name>
    <dbReference type="NCBI Taxonomy" id="1168544"/>
    <lineage>
        <taxon>Eukaryota</taxon>
        <taxon>Fungi</taxon>
        <taxon>Dikarya</taxon>
        <taxon>Ascomycota</taxon>
        <taxon>Pezizomycotina</taxon>
        <taxon>Dothideomycetes</taxon>
        <taxon>Pleosporomycetidae</taxon>
        <taxon>Pleosporales</taxon>
        <taxon>Pleosporineae</taxon>
        <taxon>Cucurbitariaceae</taxon>
        <taxon>Cucurbitaria</taxon>
    </lineage>
</organism>
<evidence type="ECO:0000256" key="7">
    <source>
        <dbReference type="ARBA" id="ARBA00049204"/>
    </source>
</evidence>
<dbReference type="EC" id="1.15.1.1" evidence="4"/>
<dbReference type="OrthoDB" id="159229at2759"/>
<evidence type="ECO:0000256" key="2">
    <source>
        <dbReference type="ARBA" id="ARBA00004613"/>
    </source>
</evidence>
<comment type="catalytic activity">
    <reaction evidence="7">
        <text>2 superoxide + 2 H(+) = H2O2 + O2</text>
        <dbReference type="Rhea" id="RHEA:20696"/>
        <dbReference type="ChEBI" id="CHEBI:15378"/>
        <dbReference type="ChEBI" id="CHEBI:15379"/>
        <dbReference type="ChEBI" id="CHEBI:16240"/>
        <dbReference type="ChEBI" id="CHEBI:18421"/>
        <dbReference type="EC" id="1.15.1.1"/>
    </reaction>
</comment>
<dbReference type="Gene3D" id="2.60.40.200">
    <property type="entry name" value="Superoxide dismutase, copper/zinc binding domain"/>
    <property type="match status" value="1"/>
</dbReference>
<dbReference type="GO" id="GO:0005507">
    <property type="term" value="F:copper ion binding"/>
    <property type="evidence" value="ECO:0007669"/>
    <property type="project" value="InterPro"/>
</dbReference>
<reference evidence="11" key="1">
    <citation type="submission" date="2020-01" db="EMBL/GenBank/DDBJ databases">
        <authorList>
            <consortium name="DOE Joint Genome Institute"/>
            <person name="Haridas S."/>
            <person name="Albert R."/>
            <person name="Binder M."/>
            <person name="Bloem J."/>
            <person name="Labutti K."/>
            <person name="Salamov A."/>
            <person name="Andreopoulos B."/>
            <person name="Baker S.E."/>
            <person name="Barry K."/>
            <person name="Bills G."/>
            <person name="Bluhm B.H."/>
            <person name="Cannon C."/>
            <person name="Castanera R."/>
            <person name="Culley D.E."/>
            <person name="Daum C."/>
            <person name="Ezra D."/>
            <person name="Gonzalez J.B."/>
            <person name="Henrissat B."/>
            <person name="Kuo A."/>
            <person name="Liang C."/>
            <person name="Lipzen A."/>
            <person name="Lutzoni F."/>
            <person name="Magnuson J."/>
            <person name="Mondo S."/>
            <person name="Nolan M."/>
            <person name="Ohm R."/>
            <person name="Pangilinan J."/>
            <person name="Park H.-J."/>
            <person name="Ramirez L."/>
            <person name="Alfaro M."/>
            <person name="Sun H."/>
            <person name="Tritt A."/>
            <person name="Yoshinaga Y."/>
            <person name="Zwiers L.-H."/>
            <person name="Turgeon B.G."/>
            <person name="Goodwin S.B."/>
            <person name="Spatafora J.W."/>
            <person name="Crous P.W."/>
            <person name="Grigoriev I.V."/>
        </authorList>
    </citation>
    <scope>NUCLEOTIDE SEQUENCE</scope>
    <source>
        <strain evidence="11">CBS 394.84</strain>
    </source>
</reference>
<accession>A0A9P4G892</accession>
<dbReference type="InterPro" id="IPR024134">
    <property type="entry name" value="SOD_Cu/Zn_/chaperone"/>
</dbReference>
<gene>
    <name evidence="11" type="ORF">K460DRAFT_370838</name>
</gene>
<evidence type="ECO:0000256" key="3">
    <source>
        <dbReference type="ARBA" id="ARBA00010457"/>
    </source>
</evidence>
<evidence type="ECO:0000256" key="5">
    <source>
        <dbReference type="ARBA" id="ARBA00022525"/>
    </source>
</evidence>
<dbReference type="InterPro" id="IPR001424">
    <property type="entry name" value="SOD_Cu_Zn_dom"/>
</dbReference>
<dbReference type="InterPro" id="IPR036423">
    <property type="entry name" value="SOD-like_Cu/Zn_dom_sf"/>
</dbReference>
<dbReference type="EMBL" id="ML976619">
    <property type="protein sequence ID" value="KAF1840856.1"/>
    <property type="molecule type" value="Genomic_DNA"/>
</dbReference>
<keyword evidence="6" id="KW-0049">Antioxidant</keyword>